<proteinExistence type="predicted"/>
<dbReference type="InterPro" id="IPR011006">
    <property type="entry name" value="CheY-like_superfamily"/>
</dbReference>
<dbReference type="InterPro" id="IPR039420">
    <property type="entry name" value="WalR-like"/>
</dbReference>
<comment type="caution">
    <text evidence="8">The sequence shown here is derived from an EMBL/GenBank/DDBJ whole genome shotgun (WGS) entry which is preliminary data.</text>
</comment>
<evidence type="ECO:0000256" key="2">
    <source>
        <dbReference type="ARBA" id="ARBA00023012"/>
    </source>
</evidence>
<keyword evidence="4" id="KW-0238">DNA-binding</keyword>
<keyword evidence="1 6" id="KW-0597">Phosphoprotein</keyword>
<evidence type="ECO:0000313" key="8">
    <source>
        <dbReference type="EMBL" id="EPG73581.1"/>
    </source>
</evidence>
<organism evidence="8 9">
    <name type="scientific">Leptospira fainei serovar Hurstbridge str. BUT 6</name>
    <dbReference type="NCBI Taxonomy" id="1193011"/>
    <lineage>
        <taxon>Bacteria</taxon>
        <taxon>Pseudomonadati</taxon>
        <taxon>Spirochaetota</taxon>
        <taxon>Spirochaetia</taxon>
        <taxon>Leptospirales</taxon>
        <taxon>Leptospiraceae</taxon>
        <taxon>Leptospira</taxon>
    </lineage>
</organism>
<dbReference type="AlphaFoldDB" id="S3UT56"/>
<dbReference type="RefSeq" id="WP_016550059.1">
    <property type="nucleotide sequence ID" value="NZ_AKWZ02000010.1"/>
</dbReference>
<dbReference type="STRING" id="1193011.LEP1GSC058_3801"/>
<feature type="domain" description="Response regulatory" evidence="7">
    <location>
        <begin position="7"/>
        <end position="122"/>
    </location>
</feature>
<protein>
    <submittedName>
        <fullName evidence="8">Response regulator receiver domain protein</fullName>
    </submittedName>
</protein>
<feature type="modified residue" description="4-aspartylphosphate" evidence="6">
    <location>
        <position position="56"/>
    </location>
</feature>
<dbReference type="SUPFAM" id="SSF52172">
    <property type="entry name" value="CheY-like"/>
    <property type="match status" value="1"/>
</dbReference>
<keyword evidence="3" id="KW-0805">Transcription regulation</keyword>
<keyword evidence="5" id="KW-0804">Transcription</keyword>
<dbReference type="InterPro" id="IPR001789">
    <property type="entry name" value="Sig_transdc_resp-reg_receiver"/>
</dbReference>
<dbReference type="PANTHER" id="PTHR48111">
    <property type="entry name" value="REGULATOR OF RPOS"/>
    <property type="match status" value="1"/>
</dbReference>
<reference evidence="8" key="1">
    <citation type="submission" date="2013-04" db="EMBL/GenBank/DDBJ databases">
        <authorList>
            <person name="Harkins D.M."/>
            <person name="Durkin A.S."/>
            <person name="Selengut J.D."/>
            <person name="Sanka R."/>
            <person name="DePew J."/>
            <person name="Purushe J."/>
            <person name="Ahmed A."/>
            <person name="van der Linden H."/>
            <person name="Goris M.G.A."/>
            <person name="Hartskeerl R.A."/>
            <person name="Vinetz J.M."/>
            <person name="Sutton G.G."/>
            <person name="Nelson W.C."/>
            <person name="Fouts D.E."/>
        </authorList>
    </citation>
    <scope>NUCLEOTIDE SEQUENCE [LARGE SCALE GENOMIC DNA]</scope>
    <source>
        <strain evidence="8">BUT 6</strain>
    </source>
</reference>
<evidence type="ECO:0000256" key="1">
    <source>
        <dbReference type="ARBA" id="ARBA00022553"/>
    </source>
</evidence>
<dbReference type="GO" id="GO:0006355">
    <property type="term" value="P:regulation of DNA-templated transcription"/>
    <property type="evidence" value="ECO:0007669"/>
    <property type="project" value="TreeGrafter"/>
</dbReference>
<dbReference type="Pfam" id="PF00072">
    <property type="entry name" value="Response_reg"/>
    <property type="match status" value="1"/>
</dbReference>
<evidence type="ECO:0000313" key="9">
    <source>
        <dbReference type="Proteomes" id="UP000014540"/>
    </source>
</evidence>
<evidence type="ECO:0000256" key="6">
    <source>
        <dbReference type="PROSITE-ProRule" id="PRU00169"/>
    </source>
</evidence>
<dbReference type="PROSITE" id="PS50110">
    <property type="entry name" value="RESPONSE_REGULATORY"/>
    <property type="match status" value="1"/>
</dbReference>
<dbReference type="CDD" id="cd17546">
    <property type="entry name" value="REC_hyHK_CKI1_RcsC-like"/>
    <property type="match status" value="1"/>
</dbReference>
<name>S3UT56_9LEPT</name>
<dbReference type="GO" id="GO:0005829">
    <property type="term" value="C:cytosol"/>
    <property type="evidence" value="ECO:0007669"/>
    <property type="project" value="TreeGrafter"/>
</dbReference>
<dbReference type="GO" id="GO:0000156">
    <property type="term" value="F:phosphorelay response regulator activity"/>
    <property type="evidence" value="ECO:0007669"/>
    <property type="project" value="TreeGrafter"/>
</dbReference>
<dbReference type="GO" id="GO:0032993">
    <property type="term" value="C:protein-DNA complex"/>
    <property type="evidence" value="ECO:0007669"/>
    <property type="project" value="TreeGrafter"/>
</dbReference>
<dbReference type="SMART" id="SM00448">
    <property type="entry name" value="REC"/>
    <property type="match status" value="1"/>
</dbReference>
<evidence type="ECO:0000259" key="7">
    <source>
        <dbReference type="PROSITE" id="PS50110"/>
    </source>
</evidence>
<dbReference type="PANTHER" id="PTHR48111:SF1">
    <property type="entry name" value="TWO-COMPONENT RESPONSE REGULATOR ORR33"/>
    <property type="match status" value="1"/>
</dbReference>
<evidence type="ECO:0000256" key="5">
    <source>
        <dbReference type="ARBA" id="ARBA00023163"/>
    </source>
</evidence>
<accession>S3UT56</accession>
<dbReference type="Proteomes" id="UP000014540">
    <property type="component" value="Unassembled WGS sequence"/>
</dbReference>
<dbReference type="OrthoDB" id="342399at2"/>
<gene>
    <name evidence="8" type="ORF">LEP1GSC058_3801</name>
</gene>
<keyword evidence="9" id="KW-1185">Reference proteome</keyword>
<keyword evidence="2" id="KW-0902">Two-component regulatory system</keyword>
<dbReference type="Gene3D" id="3.40.50.2300">
    <property type="match status" value="1"/>
</dbReference>
<dbReference type="GO" id="GO:0000976">
    <property type="term" value="F:transcription cis-regulatory region binding"/>
    <property type="evidence" value="ECO:0007669"/>
    <property type="project" value="TreeGrafter"/>
</dbReference>
<sequence length="224" mass="25375">MTYRSYKVLLAEDDETSADLLIHYLERFNFDVDHVVDGAAGELKLRKEAYDLILLDNQMPLMSGLSLVANMPEKNRNKPVIFLTASNEKENVLYAASSGQLAAYLLKPIDLSSLLEKILNTLRINSNSLVDKKAFPFSIQKISREGYGTGVRLIGCPYGKSAEKIVQEISFVLKELPMPRKFFMEIEEAFHYQKKSSELLNSMVTKLVAKYEISQEDILIIDTV</sequence>
<evidence type="ECO:0000256" key="3">
    <source>
        <dbReference type="ARBA" id="ARBA00023015"/>
    </source>
</evidence>
<evidence type="ECO:0000256" key="4">
    <source>
        <dbReference type="ARBA" id="ARBA00023125"/>
    </source>
</evidence>
<dbReference type="EMBL" id="AKWZ02000010">
    <property type="protein sequence ID" value="EPG73581.1"/>
    <property type="molecule type" value="Genomic_DNA"/>
</dbReference>